<dbReference type="AlphaFoldDB" id="A0A927MDJ6"/>
<proteinExistence type="predicted"/>
<sequence>MTTEQKTTDPALETAFADTVTVLARDGYAATWELDGEGAVTFRVAATADACADCLVPAPVMQAILDSALEGTGYRIGRVELPADH</sequence>
<dbReference type="Proteomes" id="UP000649753">
    <property type="component" value="Unassembled WGS sequence"/>
</dbReference>
<accession>A0A927MDJ6</accession>
<gene>
    <name evidence="1" type="ORF">H4W31_005411</name>
</gene>
<reference evidence="1" key="1">
    <citation type="submission" date="2020-10" db="EMBL/GenBank/DDBJ databases">
        <title>Sequencing the genomes of 1000 actinobacteria strains.</title>
        <authorList>
            <person name="Klenk H.-P."/>
        </authorList>
    </citation>
    <scope>NUCLEOTIDE SEQUENCE</scope>
    <source>
        <strain evidence="1">DSM 46832</strain>
    </source>
</reference>
<evidence type="ECO:0000313" key="2">
    <source>
        <dbReference type="Proteomes" id="UP000649753"/>
    </source>
</evidence>
<evidence type="ECO:0000313" key="1">
    <source>
        <dbReference type="EMBL" id="MBE1489773.1"/>
    </source>
</evidence>
<dbReference type="RefSeq" id="WP_192769180.1">
    <property type="nucleotide sequence ID" value="NZ_JADBEB010000001.1"/>
</dbReference>
<organism evidence="1 2">
    <name type="scientific">Plantactinospora soyae</name>
    <dbReference type="NCBI Taxonomy" id="1544732"/>
    <lineage>
        <taxon>Bacteria</taxon>
        <taxon>Bacillati</taxon>
        <taxon>Actinomycetota</taxon>
        <taxon>Actinomycetes</taxon>
        <taxon>Micromonosporales</taxon>
        <taxon>Micromonosporaceae</taxon>
        <taxon>Plantactinospora</taxon>
    </lineage>
</organism>
<protein>
    <submittedName>
        <fullName evidence="1">Uncharacterized protein</fullName>
    </submittedName>
</protein>
<keyword evidence="2" id="KW-1185">Reference proteome</keyword>
<name>A0A927MDJ6_9ACTN</name>
<dbReference type="EMBL" id="JADBEB010000001">
    <property type="protein sequence ID" value="MBE1489773.1"/>
    <property type="molecule type" value="Genomic_DNA"/>
</dbReference>
<comment type="caution">
    <text evidence="1">The sequence shown here is derived from an EMBL/GenBank/DDBJ whole genome shotgun (WGS) entry which is preliminary data.</text>
</comment>